<dbReference type="RefSeq" id="WP_114758742.1">
    <property type="nucleotide sequence ID" value="NZ_JBHUMD010000024.1"/>
</dbReference>
<dbReference type="EMBL" id="JBHUMD010000024">
    <property type="protein sequence ID" value="MFD2602329.1"/>
    <property type="molecule type" value="Genomic_DNA"/>
</dbReference>
<comment type="caution">
    <text evidence="2">The sequence shown here is derived from an EMBL/GenBank/DDBJ whole genome shotgun (WGS) entry which is preliminary data.</text>
</comment>
<accession>A0ABW5NU15</accession>
<keyword evidence="1" id="KW-0812">Transmembrane</keyword>
<protein>
    <submittedName>
        <fullName evidence="2">Competence protein</fullName>
    </submittedName>
</protein>
<organism evidence="2 3">
    <name type="scientific">Flavobacterium suzhouense</name>
    <dbReference type="NCBI Taxonomy" id="1529638"/>
    <lineage>
        <taxon>Bacteria</taxon>
        <taxon>Pseudomonadati</taxon>
        <taxon>Bacteroidota</taxon>
        <taxon>Flavobacteriia</taxon>
        <taxon>Flavobacteriales</taxon>
        <taxon>Flavobacteriaceae</taxon>
        <taxon>Flavobacterium</taxon>
    </lineage>
</organism>
<keyword evidence="1" id="KW-1133">Transmembrane helix</keyword>
<name>A0ABW5NU15_9FLAO</name>
<feature type="transmembrane region" description="Helical" evidence="1">
    <location>
        <begin position="46"/>
        <end position="69"/>
    </location>
</feature>
<sequence>MAFEEIKENAEELKHEVKNLLDANLKYYKLWGFKILMKSTSAILKVFLLGVMLIIVTVFFSIAAALGIGYWLDNFAYGFLIVGLIYLVTAIVVYKVQDKIVEGPMLSTFSKIFFKKYD</sequence>
<evidence type="ECO:0000313" key="3">
    <source>
        <dbReference type="Proteomes" id="UP001597480"/>
    </source>
</evidence>
<evidence type="ECO:0000313" key="2">
    <source>
        <dbReference type="EMBL" id="MFD2602329.1"/>
    </source>
</evidence>
<keyword evidence="1" id="KW-0472">Membrane</keyword>
<gene>
    <name evidence="2" type="ORF">ACFSR3_09710</name>
</gene>
<reference evidence="3" key="1">
    <citation type="journal article" date="2019" name="Int. J. Syst. Evol. Microbiol.">
        <title>The Global Catalogue of Microorganisms (GCM) 10K type strain sequencing project: providing services to taxonomists for standard genome sequencing and annotation.</title>
        <authorList>
            <consortium name="The Broad Institute Genomics Platform"/>
            <consortium name="The Broad Institute Genome Sequencing Center for Infectious Disease"/>
            <person name="Wu L."/>
            <person name="Ma J."/>
        </authorList>
    </citation>
    <scope>NUCLEOTIDE SEQUENCE [LARGE SCALE GENOMIC DNA]</scope>
    <source>
        <strain evidence="3">KCTC 42107</strain>
    </source>
</reference>
<keyword evidence="3" id="KW-1185">Reference proteome</keyword>
<dbReference type="Proteomes" id="UP001597480">
    <property type="component" value="Unassembled WGS sequence"/>
</dbReference>
<proteinExistence type="predicted"/>
<feature type="transmembrane region" description="Helical" evidence="1">
    <location>
        <begin position="75"/>
        <end position="96"/>
    </location>
</feature>
<evidence type="ECO:0000256" key="1">
    <source>
        <dbReference type="SAM" id="Phobius"/>
    </source>
</evidence>